<dbReference type="GO" id="GO:0002939">
    <property type="term" value="P:tRNA N1-guanine methylation"/>
    <property type="evidence" value="ECO:0007669"/>
    <property type="project" value="TreeGrafter"/>
</dbReference>
<comment type="similarity">
    <text evidence="10">Belongs to the TRM5 / TYW2 family.</text>
</comment>
<feature type="binding site" evidence="10">
    <location>
        <begin position="314"/>
        <end position="315"/>
    </location>
    <ligand>
        <name>S-adenosyl-L-methionine</name>
        <dbReference type="ChEBI" id="CHEBI:59789"/>
    </ligand>
</feature>
<comment type="similarity">
    <text evidence="1">Belongs to the class I-like SAM-binding methyltransferase superfamily. TRM5/TYW2 family.</text>
</comment>
<organism evidence="12 13">
    <name type="scientific">Galdieria yellowstonensis</name>
    <dbReference type="NCBI Taxonomy" id="3028027"/>
    <lineage>
        <taxon>Eukaryota</taxon>
        <taxon>Rhodophyta</taxon>
        <taxon>Bangiophyceae</taxon>
        <taxon>Galdieriales</taxon>
        <taxon>Galdieriaceae</taxon>
        <taxon>Galdieria</taxon>
    </lineage>
</organism>
<evidence type="ECO:0000256" key="6">
    <source>
        <dbReference type="ARBA" id="ARBA00022694"/>
    </source>
</evidence>
<gene>
    <name evidence="12" type="ORF">GAYE_PCTG10G0389</name>
</gene>
<keyword evidence="8 10" id="KW-0539">Nucleus</keyword>
<evidence type="ECO:0000256" key="4">
    <source>
        <dbReference type="ARBA" id="ARBA00022679"/>
    </source>
</evidence>
<dbReference type="GO" id="GO:0005634">
    <property type="term" value="C:nucleus"/>
    <property type="evidence" value="ECO:0007669"/>
    <property type="project" value="UniProtKB-SubCell"/>
</dbReference>
<proteinExistence type="inferred from homology"/>
<dbReference type="Gene3D" id="3.30.300.110">
    <property type="entry name" value="Met-10+ protein-like domains"/>
    <property type="match status" value="1"/>
</dbReference>
<keyword evidence="3 10" id="KW-0489">Methyltransferase</keyword>
<protein>
    <recommendedName>
        <fullName evidence="10">tRNA (guanine(37)-N1)-methyltransferase</fullName>
        <ecNumber evidence="10">2.1.1.228</ecNumber>
    </recommendedName>
    <alternativeName>
        <fullName evidence="10">M1G-methyltransferase</fullName>
    </alternativeName>
    <alternativeName>
        <fullName evidence="10">tRNA [GM37] methyltransferase</fullName>
    </alternativeName>
    <alternativeName>
        <fullName evidence="10">tRNA methyltransferase 5 homolog</fullName>
    </alternativeName>
</protein>
<comment type="subunit">
    <text evidence="10">Monomer.</text>
</comment>
<sequence length="429" mass="49082">MSYCSYKTESVSAYDLKVLLKFYSLSCEPKYCEEIRKILGKHVLKGNQIKSVQVEDGGKTRKLLLRYLSQLPARVSIEDFEHISSDFIQKEKELREYLYLTVSSEQSFENSAALQYLKELLSYELDEYQVSYDVRHWPLSKILKLLVSDTVSWPSSFETVGSIIHLNLREDLLPFKFLIGNILLAKHYPRIKTVVNKVSETSGPFRTFGMEILSGDSNLVTEVKENGCIYELDYGKVYWNSKLEAERRRVIETFSSQDIIADAFAGVGPFVIPAAKLKRCIAFGNDLNPVSVEFMSRNILRNGVSELVTTYCLDACSFIEQLIREEIYFTKLIMNYPSSSSDFLRVFKGLYRGRENAPLPTIYCYIFGRGPDPFKDALFSVLRGLVGTTDPPFDTSCFGVRTVRDVAPEKFHMLVEFELPAQVAYDEKT</sequence>
<evidence type="ECO:0000256" key="3">
    <source>
        <dbReference type="ARBA" id="ARBA00022603"/>
    </source>
</evidence>
<evidence type="ECO:0000256" key="7">
    <source>
        <dbReference type="ARBA" id="ARBA00023128"/>
    </source>
</evidence>
<evidence type="ECO:0000313" key="13">
    <source>
        <dbReference type="Proteomes" id="UP001300502"/>
    </source>
</evidence>
<keyword evidence="4 10" id="KW-0808">Transferase</keyword>
<evidence type="ECO:0000256" key="9">
    <source>
        <dbReference type="ARBA" id="ARBA00047783"/>
    </source>
</evidence>
<dbReference type="GO" id="GO:0005759">
    <property type="term" value="C:mitochondrial matrix"/>
    <property type="evidence" value="ECO:0007669"/>
    <property type="project" value="UniProtKB-SubCell"/>
</dbReference>
<dbReference type="Pfam" id="PF02475">
    <property type="entry name" value="TRM5-TYW2_MTfase"/>
    <property type="match status" value="1"/>
</dbReference>
<evidence type="ECO:0000256" key="2">
    <source>
        <dbReference type="ARBA" id="ARBA00022490"/>
    </source>
</evidence>
<keyword evidence="7 10" id="KW-0496">Mitochondrion</keyword>
<feature type="domain" description="SAM-dependent methyltransferase TRM5/TYW2-type" evidence="11">
    <location>
        <begin position="157"/>
        <end position="421"/>
    </location>
</feature>
<keyword evidence="5 10" id="KW-0949">S-adenosyl-L-methionine</keyword>
<dbReference type="CDD" id="cd02440">
    <property type="entry name" value="AdoMet_MTases"/>
    <property type="match status" value="1"/>
</dbReference>
<evidence type="ECO:0000259" key="11">
    <source>
        <dbReference type="PROSITE" id="PS51684"/>
    </source>
</evidence>
<dbReference type="InterPro" id="IPR030382">
    <property type="entry name" value="MeTrfase_TRM5/TYW2"/>
</dbReference>
<feature type="binding site" evidence="10">
    <location>
        <begin position="286"/>
        <end position="287"/>
    </location>
    <ligand>
        <name>S-adenosyl-L-methionine</name>
        <dbReference type="ChEBI" id="CHEBI:59789"/>
    </ligand>
</feature>
<feature type="binding site" evidence="10">
    <location>
        <position position="335"/>
    </location>
    <ligand>
        <name>S-adenosyl-L-methionine</name>
        <dbReference type="ChEBI" id="CHEBI:59789"/>
    </ligand>
</feature>
<comment type="caution">
    <text evidence="12">The sequence shown here is derived from an EMBL/GenBank/DDBJ whole genome shotgun (WGS) entry which is preliminary data.</text>
</comment>
<evidence type="ECO:0000256" key="5">
    <source>
        <dbReference type="ARBA" id="ARBA00022691"/>
    </source>
</evidence>
<dbReference type="InterPro" id="IPR025792">
    <property type="entry name" value="tRNA_Gua_MeTrfase_euk"/>
</dbReference>
<keyword evidence="2 10" id="KW-0963">Cytoplasm</keyword>
<evidence type="ECO:0000256" key="10">
    <source>
        <dbReference type="HAMAP-Rule" id="MF_03152"/>
    </source>
</evidence>
<comment type="subcellular location">
    <subcellularLocation>
        <location evidence="10">Mitochondrion matrix</location>
    </subcellularLocation>
    <subcellularLocation>
        <location evidence="10">Nucleus</location>
    </subcellularLocation>
    <subcellularLocation>
        <location evidence="10">Cytoplasm</location>
    </subcellularLocation>
    <text evidence="10">Predominantly in the mitochondria and in the nucleus.</text>
</comment>
<dbReference type="EC" id="2.1.1.228" evidence="10"/>
<evidence type="ECO:0000313" key="12">
    <source>
        <dbReference type="EMBL" id="KAK4522499.1"/>
    </source>
</evidence>
<dbReference type="EMBL" id="JANCYU010000006">
    <property type="protein sequence ID" value="KAK4522499.1"/>
    <property type="molecule type" value="Genomic_DNA"/>
</dbReference>
<keyword evidence="13" id="KW-1185">Reference proteome</keyword>
<dbReference type="Gene3D" id="3.40.50.150">
    <property type="entry name" value="Vaccinia Virus protein VP39"/>
    <property type="match status" value="1"/>
</dbReference>
<dbReference type="PANTHER" id="PTHR23245">
    <property type="entry name" value="TRNA METHYLTRANSFERASE"/>
    <property type="match status" value="1"/>
</dbReference>
<dbReference type="Pfam" id="PF25133">
    <property type="entry name" value="TYW2_N_2"/>
    <property type="match status" value="1"/>
</dbReference>
<dbReference type="SUPFAM" id="SSF53335">
    <property type="entry name" value="S-adenosyl-L-methionine-dependent methyltransferases"/>
    <property type="match status" value="1"/>
</dbReference>
<dbReference type="GO" id="GO:0070901">
    <property type="term" value="P:mitochondrial tRNA methylation"/>
    <property type="evidence" value="ECO:0007669"/>
    <property type="project" value="UniProtKB-ARBA"/>
</dbReference>
<dbReference type="InterPro" id="IPR056744">
    <property type="entry name" value="TRM5/TYW2-like_N"/>
</dbReference>
<comment type="catalytic activity">
    <reaction evidence="9 10">
        <text>guanosine(37) in tRNA + S-adenosyl-L-methionine = N(1)-methylguanosine(37) in tRNA + S-adenosyl-L-homocysteine + H(+)</text>
        <dbReference type="Rhea" id="RHEA:36899"/>
        <dbReference type="Rhea" id="RHEA-COMP:10145"/>
        <dbReference type="Rhea" id="RHEA-COMP:10147"/>
        <dbReference type="ChEBI" id="CHEBI:15378"/>
        <dbReference type="ChEBI" id="CHEBI:57856"/>
        <dbReference type="ChEBI" id="CHEBI:59789"/>
        <dbReference type="ChEBI" id="CHEBI:73542"/>
        <dbReference type="ChEBI" id="CHEBI:74269"/>
        <dbReference type="EC" id="2.1.1.228"/>
    </reaction>
</comment>
<keyword evidence="6 10" id="KW-0819">tRNA processing</keyword>
<dbReference type="PANTHER" id="PTHR23245:SF36">
    <property type="entry name" value="TRNA (GUANINE(37)-N1)-METHYLTRANSFERASE"/>
    <property type="match status" value="1"/>
</dbReference>
<comment type="function">
    <text evidence="10">Specifically methylates the N1 position of guanosine-37 in various cytoplasmic and mitochondrial tRNAs. Methylation is not dependent on the nature of the nucleoside 5' of the target nucleoside. This is the first step in the biosynthesis of wybutosine (yW), a modified base adjacent to the anticodon of tRNAs and required for accurate decoding.</text>
</comment>
<dbReference type="FunFam" id="3.30.300.110:FF:000001">
    <property type="entry name" value="tRNA (guanine(37)-N1)-methyltransferase"/>
    <property type="match status" value="1"/>
</dbReference>
<dbReference type="InterPro" id="IPR029063">
    <property type="entry name" value="SAM-dependent_MTases_sf"/>
</dbReference>
<dbReference type="PROSITE" id="PS51684">
    <property type="entry name" value="SAM_MT_TRM5_TYW2"/>
    <property type="match status" value="1"/>
</dbReference>
<feature type="binding site" evidence="10">
    <location>
        <position position="247"/>
    </location>
    <ligand>
        <name>S-adenosyl-L-methionine</name>
        <dbReference type="ChEBI" id="CHEBI:59789"/>
    </ligand>
</feature>
<dbReference type="HAMAP" id="MF_03152">
    <property type="entry name" value="TRM5"/>
    <property type="match status" value="1"/>
</dbReference>
<evidence type="ECO:0000256" key="8">
    <source>
        <dbReference type="ARBA" id="ARBA00023242"/>
    </source>
</evidence>
<dbReference type="GO" id="GO:0052906">
    <property type="term" value="F:tRNA (guanine(37)-N1)-methyltransferase activity"/>
    <property type="evidence" value="ECO:0007669"/>
    <property type="project" value="UniProtKB-UniRule"/>
</dbReference>
<evidence type="ECO:0000256" key="1">
    <source>
        <dbReference type="ARBA" id="ARBA00009775"/>
    </source>
</evidence>
<dbReference type="AlphaFoldDB" id="A0AAV9I618"/>
<dbReference type="Proteomes" id="UP001300502">
    <property type="component" value="Unassembled WGS sequence"/>
</dbReference>
<name>A0AAV9I618_9RHOD</name>
<dbReference type="InterPro" id="IPR056743">
    <property type="entry name" value="TRM5-TYW2-like_MTfase"/>
</dbReference>
<reference evidence="12 13" key="1">
    <citation type="submission" date="2022-07" db="EMBL/GenBank/DDBJ databases">
        <title>Genome-wide signatures of adaptation to extreme environments.</title>
        <authorList>
            <person name="Cho C.H."/>
            <person name="Yoon H.S."/>
        </authorList>
    </citation>
    <scope>NUCLEOTIDE SEQUENCE [LARGE SCALE GENOMIC DNA]</scope>
    <source>
        <strain evidence="12 13">108.79 E11</strain>
    </source>
</reference>
<accession>A0AAV9I618</accession>